<evidence type="ECO:0000256" key="5">
    <source>
        <dbReference type="ARBA" id="ARBA00022679"/>
    </source>
</evidence>
<protein>
    <recommendedName>
        <fullName evidence="3 11">FAD:protein FMN transferase</fullName>
        <ecNumber evidence="2 11">2.7.1.180</ecNumber>
    </recommendedName>
    <alternativeName>
        <fullName evidence="9 11">Flavin transferase</fullName>
    </alternativeName>
</protein>
<dbReference type="Proteomes" id="UP001629214">
    <property type="component" value="Unassembled WGS sequence"/>
</dbReference>
<dbReference type="PIRSF" id="PIRSF006268">
    <property type="entry name" value="ApbE"/>
    <property type="match status" value="1"/>
</dbReference>
<evidence type="ECO:0000256" key="2">
    <source>
        <dbReference type="ARBA" id="ARBA00011955"/>
    </source>
</evidence>
<dbReference type="RefSeq" id="WP_408168052.1">
    <property type="nucleotide sequence ID" value="NZ_JAQQFR010000006.1"/>
</dbReference>
<comment type="catalytic activity">
    <reaction evidence="10 11">
        <text>L-threonyl-[protein] + FAD = FMN-L-threonyl-[protein] + AMP + H(+)</text>
        <dbReference type="Rhea" id="RHEA:36847"/>
        <dbReference type="Rhea" id="RHEA-COMP:11060"/>
        <dbReference type="Rhea" id="RHEA-COMP:11061"/>
        <dbReference type="ChEBI" id="CHEBI:15378"/>
        <dbReference type="ChEBI" id="CHEBI:30013"/>
        <dbReference type="ChEBI" id="CHEBI:57692"/>
        <dbReference type="ChEBI" id="CHEBI:74257"/>
        <dbReference type="ChEBI" id="CHEBI:456215"/>
        <dbReference type="EC" id="2.7.1.180"/>
    </reaction>
</comment>
<evidence type="ECO:0000256" key="10">
    <source>
        <dbReference type="ARBA" id="ARBA00048540"/>
    </source>
</evidence>
<evidence type="ECO:0000313" key="12">
    <source>
        <dbReference type="EMBL" id="MFL9879067.1"/>
    </source>
</evidence>
<comment type="similarity">
    <text evidence="11">Belongs to the ApbE family.</text>
</comment>
<evidence type="ECO:0000256" key="9">
    <source>
        <dbReference type="ARBA" id="ARBA00031306"/>
    </source>
</evidence>
<dbReference type="PANTHER" id="PTHR30040:SF2">
    <property type="entry name" value="FAD:PROTEIN FMN TRANSFERASE"/>
    <property type="match status" value="1"/>
</dbReference>
<evidence type="ECO:0000256" key="4">
    <source>
        <dbReference type="ARBA" id="ARBA00022630"/>
    </source>
</evidence>
<name>A0ABW8Z7Q5_9BURK</name>
<proteinExistence type="inferred from homology"/>
<keyword evidence="5 11" id="KW-0808">Transferase</keyword>
<dbReference type="GO" id="GO:0016740">
    <property type="term" value="F:transferase activity"/>
    <property type="evidence" value="ECO:0007669"/>
    <property type="project" value="UniProtKB-KW"/>
</dbReference>
<keyword evidence="8 11" id="KW-0460">Magnesium</keyword>
<comment type="cofactor">
    <cofactor evidence="1">
        <name>Mg(2+)</name>
        <dbReference type="ChEBI" id="CHEBI:18420"/>
    </cofactor>
</comment>
<evidence type="ECO:0000256" key="11">
    <source>
        <dbReference type="PIRNR" id="PIRNR006268"/>
    </source>
</evidence>
<keyword evidence="6 11" id="KW-0479">Metal-binding</keyword>
<sequence length="335" mass="36381">MNRVFIPLTLAQPDPVPADAVVDSLSGLTMGTSWSIRLIRPAGRSLEVIQEGIQRQLDLVVAQMSTWSADSDLSRYNQAAADSWHVLPEHFMKVLDCALAVAERSGGAYDPSVGPLVNLWGFGPDPKRADRPDDAAIARERQRCGWQRIRIDRARHALLQPGGLYLDFSSIAKGYGVDLVAAYLRSIGVVSYLVEVGGELYGHGIKADGQPWWVGMEHPPATSDTHEQVQSIAALHGVALATSGDYRRYFEDGDRRYSHTIDPRSAQPVVHALASVAVLHADCMTADAWATALMVLGDEEGLTLALNNGLAALFISRDGNGFRERLTPAMQAMLG</sequence>
<comment type="caution">
    <text evidence="12">The sequence shown here is derived from an EMBL/GenBank/DDBJ whole genome shotgun (WGS) entry which is preliminary data.</text>
</comment>
<evidence type="ECO:0000313" key="13">
    <source>
        <dbReference type="Proteomes" id="UP001629214"/>
    </source>
</evidence>
<dbReference type="InterPro" id="IPR003374">
    <property type="entry name" value="ApbE-like_sf"/>
</dbReference>
<keyword evidence="13" id="KW-1185">Reference proteome</keyword>
<evidence type="ECO:0000256" key="3">
    <source>
        <dbReference type="ARBA" id="ARBA00016337"/>
    </source>
</evidence>
<dbReference type="InterPro" id="IPR024932">
    <property type="entry name" value="ApbE"/>
</dbReference>
<keyword evidence="7 11" id="KW-0274">FAD</keyword>
<accession>A0ABW8Z7Q5</accession>
<organism evidence="12 13">
    <name type="scientific">Herbaspirillum rhizosphaerae</name>
    <dbReference type="NCBI Taxonomy" id="346179"/>
    <lineage>
        <taxon>Bacteria</taxon>
        <taxon>Pseudomonadati</taxon>
        <taxon>Pseudomonadota</taxon>
        <taxon>Betaproteobacteria</taxon>
        <taxon>Burkholderiales</taxon>
        <taxon>Oxalobacteraceae</taxon>
        <taxon>Herbaspirillum</taxon>
    </lineage>
</organism>
<gene>
    <name evidence="12" type="ORF">PQR63_11775</name>
</gene>
<dbReference type="Gene3D" id="3.10.520.10">
    <property type="entry name" value="ApbE-like domains"/>
    <property type="match status" value="1"/>
</dbReference>
<dbReference type="EMBL" id="JAQQFR010000006">
    <property type="protein sequence ID" value="MFL9879067.1"/>
    <property type="molecule type" value="Genomic_DNA"/>
</dbReference>
<keyword evidence="4 11" id="KW-0285">Flavoprotein</keyword>
<evidence type="ECO:0000256" key="1">
    <source>
        <dbReference type="ARBA" id="ARBA00001946"/>
    </source>
</evidence>
<evidence type="ECO:0000256" key="6">
    <source>
        <dbReference type="ARBA" id="ARBA00022723"/>
    </source>
</evidence>
<dbReference type="PANTHER" id="PTHR30040">
    <property type="entry name" value="THIAMINE BIOSYNTHESIS LIPOPROTEIN APBE"/>
    <property type="match status" value="1"/>
</dbReference>
<dbReference type="EC" id="2.7.1.180" evidence="2 11"/>
<dbReference type="SUPFAM" id="SSF143631">
    <property type="entry name" value="ApbE-like"/>
    <property type="match status" value="1"/>
</dbReference>
<evidence type="ECO:0000256" key="8">
    <source>
        <dbReference type="ARBA" id="ARBA00022842"/>
    </source>
</evidence>
<evidence type="ECO:0000256" key="7">
    <source>
        <dbReference type="ARBA" id="ARBA00022827"/>
    </source>
</evidence>
<reference evidence="12 13" key="1">
    <citation type="journal article" date="2024" name="Chem. Sci.">
        <title>Discovery of megapolipeptins by genome mining of a Burkholderiales bacteria collection.</title>
        <authorList>
            <person name="Paulo B.S."/>
            <person name="Recchia M.J.J."/>
            <person name="Lee S."/>
            <person name="Fergusson C.H."/>
            <person name="Romanowski S.B."/>
            <person name="Hernandez A."/>
            <person name="Krull N."/>
            <person name="Liu D.Y."/>
            <person name="Cavanagh H."/>
            <person name="Bos A."/>
            <person name="Gray C.A."/>
            <person name="Murphy B.T."/>
            <person name="Linington R.G."/>
            <person name="Eustaquio A.S."/>
        </authorList>
    </citation>
    <scope>NUCLEOTIDE SEQUENCE [LARGE SCALE GENOMIC DNA]</scope>
    <source>
        <strain evidence="12 13">RL21-008-BIB-B</strain>
    </source>
</reference>
<dbReference type="Pfam" id="PF02424">
    <property type="entry name" value="ApbE"/>
    <property type="match status" value="1"/>
</dbReference>